<feature type="domain" description="Metallo-beta-lactamase" evidence="2">
    <location>
        <begin position="13"/>
        <end position="246"/>
    </location>
</feature>
<dbReference type="CDD" id="cd16295">
    <property type="entry name" value="TTHA0252-CPSF-like_MBL-fold"/>
    <property type="match status" value="1"/>
</dbReference>
<dbReference type="RefSeq" id="WP_018664255.1">
    <property type="nucleotide sequence ID" value="NZ_HF952022.1"/>
</dbReference>
<evidence type="ECO:0000259" key="2">
    <source>
        <dbReference type="SMART" id="SM00849"/>
    </source>
</evidence>
<reference evidence="4" key="1">
    <citation type="submission" date="2013-03" db="EMBL/GenBank/DDBJ databases">
        <title>Draft genome sequence of the hydrogen-ethanol-producing anaerobic alkalithermophilic Caloramator celere.</title>
        <authorList>
            <person name="Ciranna A."/>
            <person name="Larjo A."/>
            <person name="Kivisto A."/>
            <person name="Santala V."/>
            <person name="Roos C."/>
            <person name="Karp M."/>
        </authorList>
    </citation>
    <scope>NUCLEOTIDE SEQUENCE [LARGE SCALE GENOMIC DNA]</scope>
    <source>
        <strain evidence="4">DSM 8682</strain>
    </source>
</reference>
<accession>R7RSP7</accession>
<dbReference type="SMART" id="SM00849">
    <property type="entry name" value="Lactamase_B"/>
    <property type="match status" value="1"/>
</dbReference>
<dbReference type="EMBL" id="CAVN010000111">
    <property type="protein sequence ID" value="CDF59039.1"/>
    <property type="molecule type" value="Genomic_DNA"/>
</dbReference>
<dbReference type="SUPFAM" id="SSF56281">
    <property type="entry name" value="Metallo-hydrolase/oxidoreductase"/>
    <property type="match status" value="1"/>
</dbReference>
<name>R7RSP7_9CLOT</name>
<protein>
    <submittedName>
        <fullName evidence="4">Metallo-beta-lactamase family protein, RNA-specific</fullName>
    </submittedName>
</protein>
<dbReference type="PROSITE" id="PS51257">
    <property type="entry name" value="PROKAR_LIPOPROTEIN"/>
    <property type="match status" value="1"/>
</dbReference>
<dbReference type="InterPro" id="IPR011108">
    <property type="entry name" value="RMMBL"/>
</dbReference>
<dbReference type="PANTHER" id="PTHR11203:SF37">
    <property type="entry name" value="INTEGRATOR COMPLEX SUBUNIT 11"/>
    <property type="match status" value="1"/>
</dbReference>
<gene>
    <name evidence="4" type="ORF">TCEL_02107</name>
</gene>
<dbReference type="eggNOG" id="COG1236">
    <property type="taxonomic scope" value="Bacteria"/>
</dbReference>
<dbReference type="AlphaFoldDB" id="R7RSP7"/>
<dbReference type="Gene3D" id="3.40.50.10890">
    <property type="match status" value="1"/>
</dbReference>
<dbReference type="InterPro" id="IPR036866">
    <property type="entry name" value="RibonucZ/Hydroxyglut_hydro"/>
</dbReference>
<evidence type="ECO:0000313" key="5">
    <source>
        <dbReference type="Proteomes" id="UP000014923"/>
    </source>
</evidence>
<proteinExistence type="predicted"/>
<dbReference type="Gene3D" id="3.60.15.10">
    <property type="entry name" value="Ribonuclease Z/Hydroxyacylglutathione hydrolase-like"/>
    <property type="match status" value="1"/>
</dbReference>
<dbReference type="PANTHER" id="PTHR11203">
    <property type="entry name" value="CLEAVAGE AND POLYADENYLATION SPECIFICITY FACTOR FAMILY MEMBER"/>
    <property type="match status" value="1"/>
</dbReference>
<dbReference type="Proteomes" id="UP000014923">
    <property type="component" value="Unassembled WGS sequence"/>
</dbReference>
<dbReference type="GO" id="GO:0004521">
    <property type="term" value="F:RNA endonuclease activity"/>
    <property type="evidence" value="ECO:0007669"/>
    <property type="project" value="TreeGrafter"/>
</dbReference>
<dbReference type="HOGENOM" id="CLU_009673_5_2_9"/>
<evidence type="ECO:0000313" key="4">
    <source>
        <dbReference type="EMBL" id="CDF59039.1"/>
    </source>
</evidence>
<dbReference type="InterPro" id="IPR050698">
    <property type="entry name" value="MBL"/>
</dbReference>
<dbReference type="Pfam" id="PF00753">
    <property type="entry name" value="Lactamase_B"/>
    <property type="match status" value="1"/>
</dbReference>
<dbReference type="Pfam" id="PF10996">
    <property type="entry name" value="Beta-Casp"/>
    <property type="match status" value="1"/>
</dbReference>
<evidence type="ECO:0000256" key="1">
    <source>
        <dbReference type="ARBA" id="ARBA00022801"/>
    </source>
</evidence>
<dbReference type="Pfam" id="PF07521">
    <property type="entry name" value="RMMBL"/>
    <property type="match status" value="1"/>
</dbReference>
<organism evidence="4 5">
    <name type="scientific">Thermobrachium celere DSM 8682</name>
    <dbReference type="NCBI Taxonomy" id="941824"/>
    <lineage>
        <taxon>Bacteria</taxon>
        <taxon>Bacillati</taxon>
        <taxon>Bacillota</taxon>
        <taxon>Clostridia</taxon>
        <taxon>Eubacteriales</taxon>
        <taxon>Clostridiaceae</taxon>
        <taxon>Thermobrachium</taxon>
    </lineage>
</organism>
<keyword evidence="5" id="KW-1185">Reference proteome</keyword>
<dbReference type="GO" id="GO:0016787">
    <property type="term" value="F:hydrolase activity"/>
    <property type="evidence" value="ECO:0007669"/>
    <property type="project" value="UniProtKB-KW"/>
</dbReference>
<sequence length="465" mass="53467">MKIKFCGAAGQVTGSCYLIETNKRKFLIDCGMFQGSVFDLNYEPFPFNPKDIDFVILTHAHIDHSGRLPMLFKQGFRGTVYATSATCDLVSIMLKDSGHIQEFEAKWRTKKRLRKGLEPVEPLYTVEDTLIVNDYLLKQSYNKWIVIDKNIEFMFKDAGHLLGSSIVVLKVRENKKEHIITFSGDLGNFNIPIIRDYEYIDYTDYLIIESTYGNRYHETRAQEIKSLYDVIINTVKSGGNVIIPAFSVGRTQEILYILNQYIDIEQKKEFKNIEVYLDSPLAKEALEVFEKHKECYDEETLKLLENDIDVLHFENLHIVETVEESQSLNEKQGVVIISASGMCEAGRIKHHLKHNIWKKNTAIIFVGYQAEGTLGRRILDGQKKVKIFGEEMVVNANIYSISSLSGHADLGGLLNWVKNIKNGVSKKIFVTHGEQEASQNFKNELERMFNYKVEIPKLYDEFIID</sequence>
<comment type="caution">
    <text evidence="4">The sequence shown here is derived from an EMBL/GenBank/DDBJ whole genome shotgun (WGS) entry which is preliminary data.</text>
</comment>
<evidence type="ECO:0000259" key="3">
    <source>
        <dbReference type="SMART" id="SM01027"/>
    </source>
</evidence>
<keyword evidence="1" id="KW-0378">Hydrolase</keyword>
<dbReference type="SMART" id="SM01027">
    <property type="entry name" value="Beta-Casp"/>
    <property type="match status" value="1"/>
</dbReference>
<dbReference type="InterPro" id="IPR001279">
    <property type="entry name" value="Metallo-B-lactamas"/>
</dbReference>
<dbReference type="OrthoDB" id="9803916at2"/>
<dbReference type="InterPro" id="IPR022712">
    <property type="entry name" value="Beta_Casp"/>
</dbReference>
<feature type="domain" description="Beta-Casp" evidence="3">
    <location>
        <begin position="251"/>
        <end position="378"/>
    </location>
</feature>